<comment type="caution">
    <text evidence="4">The sequence shown here is derived from an EMBL/GenBank/DDBJ whole genome shotgun (WGS) entry which is preliminary data.</text>
</comment>
<protein>
    <submittedName>
        <fullName evidence="4">CBS domain-containing protein</fullName>
    </submittedName>
</protein>
<dbReference type="SMART" id="SM00116">
    <property type="entry name" value="CBS"/>
    <property type="match status" value="1"/>
</dbReference>
<organism evidence="4 5">
    <name type="scientific">Nocardiopsis codii</name>
    <dbReference type="NCBI Taxonomy" id="3065942"/>
    <lineage>
        <taxon>Bacteria</taxon>
        <taxon>Bacillati</taxon>
        <taxon>Actinomycetota</taxon>
        <taxon>Actinomycetes</taxon>
        <taxon>Streptosporangiales</taxon>
        <taxon>Nocardiopsidaceae</taxon>
        <taxon>Nocardiopsis</taxon>
    </lineage>
</organism>
<gene>
    <name evidence="4" type="ORF">Q8791_05715</name>
</gene>
<dbReference type="InterPro" id="IPR046342">
    <property type="entry name" value="CBS_dom_sf"/>
</dbReference>
<dbReference type="RefSeq" id="WP_407941965.1">
    <property type="nucleotide sequence ID" value="NZ_JAUZMY010000004.1"/>
</dbReference>
<dbReference type="SUPFAM" id="SSF54631">
    <property type="entry name" value="CBS-domain pair"/>
    <property type="match status" value="1"/>
</dbReference>
<reference evidence="4 5" key="1">
    <citation type="submission" date="2023-08" db="EMBL/GenBank/DDBJ databases">
        <authorList>
            <person name="Girao M."/>
            <person name="Carvalho M.F."/>
        </authorList>
    </citation>
    <scope>NUCLEOTIDE SEQUENCE [LARGE SCALE GENOMIC DNA]</scope>
    <source>
        <strain evidence="4 5">CT-R113</strain>
    </source>
</reference>
<dbReference type="InterPro" id="IPR000644">
    <property type="entry name" value="CBS_dom"/>
</dbReference>
<keyword evidence="1 2" id="KW-0129">CBS domain</keyword>
<keyword evidence="5" id="KW-1185">Reference proteome</keyword>
<evidence type="ECO:0000256" key="1">
    <source>
        <dbReference type="ARBA" id="ARBA00023122"/>
    </source>
</evidence>
<evidence type="ECO:0000313" key="4">
    <source>
        <dbReference type="EMBL" id="MEE2036718.1"/>
    </source>
</evidence>
<feature type="domain" description="CBS" evidence="3">
    <location>
        <begin position="1"/>
        <end position="56"/>
    </location>
</feature>
<proteinExistence type="predicted"/>
<dbReference type="EMBL" id="JAUZMY010000004">
    <property type="protein sequence ID" value="MEE2036718.1"/>
    <property type="molecule type" value="Genomic_DNA"/>
</dbReference>
<evidence type="ECO:0000313" key="5">
    <source>
        <dbReference type="Proteomes" id="UP001356095"/>
    </source>
</evidence>
<dbReference type="PANTHER" id="PTHR43080:SF2">
    <property type="entry name" value="CBS DOMAIN-CONTAINING PROTEIN"/>
    <property type="match status" value="1"/>
</dbReference>
<dbReference type="PANTHER" id="PTHR43080">
    <property type="entry name" value="CBS DOMAIN-CONTAINING PROTEIN CBSX3, MITOCHONDRIAL"/>
    <property type="match status" value="1"/>
</dbReference>
<dbReference type="PROSITE" id="PS51371">
    <property type="entry name" value="CBS"/>
    <property type="match status" value="1"/>
</dbReference>
<dbReference type="InterPro" id="IPR051257">
    <property type="entry name" value="Diverse_CBS-Domain"/>
</dbReference>
<name>A0ABU7K3A4_9ACTN</name>
<dbReference type="Gene3D" id="3.10.580.10">
    <property type="entry name" value="CBS-domain"/>
    <property type="match status" value="1"/>
</dbReference>
<sequence length="68" mass="7548">MTADVHTCTAEDTVEDVGEVMTLRRFRHVPVLTEGRLVGIVSIGDVVKSRLRVLEEDRAQLEAYIHGG</sequence>
<evidence type="ECO:0000259" key="3">
    <source>
        <dbReference type="PROSITE" id="PS51371"/>
    </source>
</evidence>
<dbReference type="Pfam" id="PF00571">
    <property type="entry name" value="CBS"/>
    <property type="match status" value="1"/>
</dbReference>
<accession>A0ABU7K3A4</accession>
<evidence type="ECO:0000256" key="2">
    <source>
        <dbReference type="PROSITE-ProRule" id="PRU00703"/>
    </source>
</evidence>
<dbReference type="Proteomes" id="UP001356095">
    <property type="component" value="Unassembled WGS sequence"/>
</dbReference>